<evidence type="ECO:0000313" key="1">
    <source>
        <dbReference type="EMBL" id="MCI51931.1"/>
    </source>
</evidence>
<accession>A0A392SSU3</accession>
<evidence type="ECO:0000313" key="2">
    <source>
        <dbReference type="Proteomes" id="UP000265520"/>
    </source>
</evidence>
<dbReference type="Proteomes" id="UP000265520">
    <property type="component" value="Unassembled WGS sequence"/>
</dbReference>
<protein>
    <submittedName>
        <fullName evidence="1">Uncharacterized protein</fullName>
    </submittedName>
</protein>
<dbReference type="EMBL" id="LXQA010439534">
    <property type="protein sequence ID" value="MCI51931.1"/>
    <property type="molecule type" value="Genomic_DNA"/>
</dbReference>
<keyword evidence="2" id="KW-1185">Reference proteome</keyword>
<proteinExistence type="predicted"/>
<sequence length="70" mass="7611">MKVVALFLSFPTPFYESQSDARSSTYGLCGEQVKTYKILQTVVFAPGDVISPQAKIAVIPDLSALSFLPQ</sequence>
<comment type="caution">
    <text evidence="1">The sequence shown here is derived from an EMBL/GenBank/DDBJ whole genome shotgun (WGS) entry which is preliminary data.</text>
</comment>
<dbReference type="AlphaFoldDB" id="A0A392SSU3"/>
<name>A0A392SSU3_9FABA</name>
<feature type="non-terminal residue" evidence="1">
    <location>
        <position position="70"/>
    </location>
</feature>
<organism evidence="1 2">
    <name type="scientific">Trifolium medium</name>
    <dbReference type="NCBI Taxonomy" id="97028"/>
    <lineage>
        <taxon>Eukaryota</taxon>
        <taxon>Viridiplantae</taxon>
        <taxon>Streptophyta</taxon>
        <taxon>Embryophyta</taxon>
        <taxon>Tracheophyta</taxon>
        <taxon>Spermatophyta</taxon>
        <taxon>Magnoliopsida</taxon>
        <taxon>eudicotyledons</taxon>
        <taxon>Gunneridae</taxon>
        <taxon>Pentapetalae</taxon>
        <taxon>rosids</taxon>
        <taxon>fabids</taxon>
        <taxon>Fabales</taxon>
        <taxon>Fabaceae</taxon>
        <taxon>Papilionoideae</taxon>
        <taxon>50 kb inversion clade</taxon>
        <taxon>NPAAA clade</taxon>
        <taxon>Hologalegina</taxon>
        <taxon>IRL clade</taxon>
        <taxon>Trifolieae</taxon>
        <taxon>Trifolium</taxon>
    </lineage>
</organism>
<reference evidence="1 2" key="1">
    <citation type="journal article" date="2018" name="Front. Plant Sci.">
        <title>Red Clover (Trifolium pratense) and Zigzag Clover (T. medium) - A Picture of Genomic Similarities and Differences.</title>
        <authorList>
            <person name="Dluhosova J."/>
            <person name="Istvanek J."/>
            <person name="Nedelnik J."/>
            <person name="Repkova J."/>
        </authorList>
    </citation>
    <scope>NUCLEOTIDE SEQUENCE [LARGE SCALE GENOMIC DNA]</scope>
    <source>
        <strain evidence="2">cv. 10/8</strain>
        <tissue evidence="1">Leaf</tissue>
    </source>
</reference>